<organism evidence="2 3">
    <name type="scientific">Mycena rosella</name>
    <name type="common">Pink bonnet</name>
    <name type="synonym">Agaricus rosellus</name>
    <dbReference type="NCBI Taxonomy" id="1033263"/>
    <lineage>
        <taxon>Eukaryota</taxon>
        <taxon>Fungi</taxon>
        <taxon>Dikarya</taxon>
        <taxon>Basidiomycota</taxon>
        <taxon>Agaricomycotina</taxon>
        <taxon>Agaricomycetes</taxon>
        <taxon>Agaricomycetidae</taxon>
        <taxon>Agaricales</taxon>
        <taxon>Marasmiineae</taxon>
        <taxon>Mycenaceae</taxon>
        <taxon>Mycena</taxon>
    </lineage>
</organism>
<feature type="region of interest" description="Disordered" evidence="1">
    <location>
        <begin position="20"/>
        <end position="50"/>
    </location>
</feature>
<proteinExistence type="predicted"/>
<reference evidence="2" key="1">
    <citation type="submission" date="2023-03" db="EMBL/GenBank/DDBJ databases">
        <title>Massive genome expansion in bonnet fungi (Mycena s.s.) driven by repeated elements and novel gene families across ecological guilds.</title>
        <authorList>
            <consortium name="Lawrence Berkeley National Laboratory"/>
            <person name="Harder C.B."/>
            <person name="Miyauchi S."/>
            <person name="Viragh M."/>
            <person name="Kuo A."/>
            <person name="Thoen E."/>
            <person name="Andreopoulos B."/>
            <person name="Lu D."/>
            <person name="Skrede I."/>
            <person name="Drula E."/>
            <person name="Henrissat B."/>
            <person name="Morin E."/>
            <person name="Kohler A."/>
            <person name="Barry K."/>
            <person name="LaButti K."/>
            <person name="Morin E."/>
            <person name="Salamov A."/>
            <person name="Lipzen A."/>
            <person name="Mereny Z."/>
            <person name="Hegedus B."/>
            <person name="Baldrian P."/>
            <person name="Stursova M."/>
            <person name="Weitz H."/>
            <person name="Taylor A."/>
            <person name="Grigoriev I.V."/>
            <person name="Nagy L.G."/>
            <person name="Martin F."/>
            <person name="Kauserud H."/>
        </authorList>
    </citation>
    <scope>NUCLEOTIDE SEQUENCE</scope>
    <source>
        <strain evidence="2">CBHHK067</strain>
    </source>
</reference>
<dbReference type="AlphaFoldDB" id="A0AAD7CY95"/>
<accession>A0AAD7CY95</accession>
<keyword evidence="3" id="KW-1185">Reference proteome</keyword>
<comment type="caution">
    <text evidence="2">The sequence shown here is derived from an EMBL/GenBank/DDBJ whole genome shotgun (WGS) entry which is preliminary data.</text>
</comment>
<evidence type="ECO:0000256" key="1">
    <source>
        <dbReference type="SAM" id="MobiDB-lite"/>
    </source>
</evidence>
<protein>
    <recommendedName>
        <fullName evidence="4">MYND-type domain-containing protein</fullName>
    </recommendedName>
</protein>
<evidence type="ECO:0000313" key="3">
    <source>
        <dbReference type="Proteomes" id="UP001221757"/>
    </source>
</evidence>
<dbReference type="Proteomes" id="UP001221757">
    <property type="component" value="Unassembled WGS sequence"/>
</dbReference>
<dbReference type="EMBL" id="JARKIE010000190">
    <property type="protein sequence ID" value="KAJ7669032.1"/>
    <property type="molecule type" value="Genomic_DNA"/>
</dbReference>
<feature type="non-terminal residue" evidence="2">
    <location>
        <position position="1"/>
    </location>
</feature>
<name>A0AAD7CY95_MYCRO</name>
<evidence type="ECO:0000313" key="2">
    <source>
        <dbReference type="EMBL" id="KAJ7669032.1"/>
    </source>
</evidence>
<sequence>SLERGEDILKKKPDEAIPFLPRAIDDPENLNEAPSSKVSPRSRCASAAGAEPARGRVHMKSLMGPRCFEIAGEEHAYGAPNFWGVSATRGYTRVLGALVHAETNLEILRICESDNMGQRGSTSALLRVGRAADAPYFAQRWLEADGMPEGSGIDLTPPHQTPLTDAECAETAKSVDLRMIHSAALALDGDSALARQYLHIAARYLLVFIKVLGKLKERGAPRALFNGAEDTRDHLWLAQDLWTQDAVWSWVDGDPVGVLRLCSDLTCKKREACVGQWEKCLGCRKVLMCLNGTARICQKGHWADHKEACKEEQYHVLGPLQL</sequence>
<gene>
    <name evidence="2" type="ORF">B0H17DRAFT_949558</name>
</gene>
<evidence type="ECO:0008006" key="4">
    <source>
        <dbReference type="Google" id="ProtNLM"/>
    </source>
</evidence>